<dbReference type="KEGG" id="ccho:CCHOA_10125"/>
<evidence type="ECO:0000256" key="1">
    <source>
        <dbReference type="SAM" id="Phobius"/>
    </source>
</evidence>
<dbReference type="EMBL" id="CP033896">
    <property type="protein sequence ID" value="AZA14408.1"/>
    <property type="molecule type" value="Genomic_DNA"/>
</dbReference>
<dbReference type="RefSeq" id="WP_123929737.1">
    <property type="nucleotide sequence ID" value="NZ_CP033896.1"/>
</dbReference>
<keyword evidence="3" id="KW-1185">Reference proteome</keyword>
<keyword evidence="1" id="KW-0812">Transmembrane</keyword>
<proteinExistence type="predicted"/>
<gene>
    <name evidence="2" type="ORF">CCHOA_10125</name>
</gene>
<accession>A0A3G6JBE5</accession>
<evidence type="ECO:0000313" key="3">
    <source>
        <dbReference type="Proteomes" id="UP000269019"/>
    </source>
</evidence>
<name>A0A3G6JBE5_9CORY</name>
<organism evidence="2 3">
    <name type="scientific">Corynebacterium choanae</name>
    <dbReference type="NCBI Taxonomy" id="1862358"/>
    <lineage>
        <taxon>Bacteria</taxon>
        <taxon>Bacillati</taxon>
        <taxon>Actinomycetota</taxon>
        <taxon>Actinomycetes</taxon>
        <taxon>Mycobacteriales</taxon>
        <taxon>Corynebacteriaceae</taxon>
        <taxon>Corynebacterium</taxon>
    </lineage>
</organism>
<protein>
    <recommendedName>
        <fullName evidence="4">DUF2273 domain-containing protein</fullName>
    </recommendedName>
</protein>
<keyword evidence="1" id="KW-1133">Transmembrane helix</keyword>
<dbReference type="Proteomes" id="UP000269019">
    <property type="component" value="Chromosome"/>
</dbReference>
<sequence length="63" mass="6314">MNNYTAIGLTVGIALAFAVILGGLPGFLWLLLFTVIGGLIGAHFDGRLDLGSIIGGTGRGGKG</sequence>
<evidence type="ECO:0008006" key="4">
    <source>
        <dbReference type="Google" id="ProtNLM"/>
    </source>
</evidence>
<dbReference type="AlphaFoldDB" id="A0A3G6JBE5"/>
<feature type="transmembrane region" description="Helical" evidence="1">
    <location>
        <begin position="6"/>
        <end position="39"/>
    </location>
</feature>
<evidence type="ECO:0000313" key="2">
    <source>
        <dbReference type="EMBL" id="AZA14408.1"/>
    </source>
</evidence>
<reference evidence="2 3" key="1">
    <citation type="submission" date="2018-11" db="EMBL/GenBank/DDBJ databases">
        <authorList>
            <person name="Kleinhagauer T."/>
            <person name="Glaeser S.P."/>
            <person name="Spergser J."/>
            <person name="Ruckert C."/>
            <person name="Kaempfer P."/>
            <person name="Busse H.-J."/>
        </authorList>
    </citation>
    <scope>NUCLEOTIDE SEQUENCE [LARGE SCALE GENOMIC DNA]</scope>
    <source>
        <strain evidence="2 3">200CH</strain>
    </source>
</reference>
<keyword evidence="1" id="KW-0472">Membrane</keyword>